<accession>A0A9W6B6I9</accession>
<feature type="transmembrane region" description="Helical" evidence="1">
    <location>
        <begin position="120"/>
        <end position="142"/>
    </location>
</feature>
<name>A0A9W6B6I9_9FLAO</name>
<keyword evidence="1" id="KW-1133">Transmembrane helix</keyword>
<keyword evidence="1" id="KW-0812">Transmembrane</keyword>
<sequence>MITAYLIVHGFMGLSSRTFKFGASSSTDNYESYLYLGIGLGVFVYLFTYLINSAFSGSYISQYVENKNNFTSKMIWDRVMHNIGSLALMIFIGIAFMIGYFIISGLLTVALSFIHPYVPFFFTLILQFLIKIFLGLIFVAIFDNNNGIGKGMSNAWELFIHNFLFVLGYSFSLSMLNLIITTLILMIPGTLFGIYVFFSIENNTVLYTSPTANVLFTLFFCLYIIVYTGLQALNQLAFGTLYYNLHEKKFNTHLQSRIELIGQTTE</sequence>
<feature type="transmembrane region" description="Helical" evidence="1">
    <location>
        <begin position="154"/>
        <end position="172"/>
    </location>
</feature>
<organism evidence="2 3">
    <name type="scientific">Neptunitalea chrysea</name>
    <dbReference type="NCBI Taxonomy" id="1647581"/>
    <lineage>
        <taxon>Bacteria</taxon>
        <taxon>Pseudomonadati</taxon>
        <taxon>Bacteroidota</taxon>
        <taxon>Flavobacteriia</taxon>
        <taxon>Flavobacteriales</taxon>
        <taxon>Flavobacteriaceae</taxon>
        <taxon>Neptunitalea</taxon>
    </lineage>
</organism>
<evidence type="ECO:0000313" key="3">
    <source>
        <dbReference type="Proteomes" id="UP001143545"/>
    </source>
</evidence>
<evidence type="ECO:0000313" key="2">
    <source>
        <dbReference type="EMBL" id="GLB51628.1"/>
    </source>
</evidence>
<feature type="transmembrane region" description="Helical" evidence="1">
    <location>
        <begin position="83"/>
        <end position="114"/>
    </location>
</feature>
<feature type="transmembrane region" description="Helical" evidence="1">
    <location>
        <begin position="212"/>
        <end position="233"/>
    </location>
</feature>
<proteinExistence type="predicted"/>
<evidence type="ECO:0000256" key="1">
    <source>
        <dbReference type="SAM" id="Phobius"/>
    </source>
</evidence>
<gene>
    <name evidence="2" type="ORF">NBRC110019_06670</name>
</gene>
<keyword evidence="1" id="KW-0472">Membrane</keyword>
<feature type="transmembrane region" description="Helical" evidence="1">
    <location>
        <begin position="33"/>
        <end position="51"/>
    </location>
</feature>
<reference evidence="2" key="1">
    <citation type="submission" date="2022-07" db="EMBL/GenBank/DDBJ databases">
        <title>Taxonomy of Novel Oxalotrophic and Methylotrophic Bacteria.</title>
        <authorList>
            <person name="Sahin N."/>
            <person name="Tani A."/>
        </authorList>
    </citation>
    <scope>NUCLEOTIDE SEQUENCE</scope>
    <source>
        <strain evidence="2">AM327</strain>
    </source>
</reference>
<dbReference type="EMBL" id="BRVP01000004">
    <property type="protein sequence ID" value="GLB51628.1"/>
    <property type="molecule type" value="Genomic_DNA"/>
</dbReference>
<dbReference type="AlphaFoldDB" id="A0A9W6B6I9"/>
<keyword evidence="3" id="KW-1185">Reference proteome</keyword>
<dbReference type="Proteomes" id="UP001143545">
    <property type="component" value="Unassembled WGS sequence"/>
</dbReference>
<feature type="transmembrane region" description="Helical" evidence="1">
    <location>
        <begin position="178"/>
        <end position="200"/>
    </location>
</feature>
<protein>
    <submittedName>
        <fullName evidence="2">Uncharacterized protein</fullName>
    </submittedName>
</protein>
<comment type="caution">
    <text evidence="2">The sequence shown here is derived from an EMBL/GenBank/DDBJ whole genome shotgun (WGS) entry which is preliminary data.</text>
</comment>